<reference evidence="2 3" key="1">
    <citation type="submission" date="2014-02" db="EMBL/GenBank/DDBJ databases">
        <title>Expanding our view of genomic diversity in Candidatus Accumulibacter clades.</title>
        <authorList>
            <person name="Skennerton C.T."/>
            <person name="Barr J.J."/>
            <person name="Slater F.R."/>
            <person name="Bond P.L."/>
            <person name="Tyson G.W."/>
        </authorList>
    </citation>
    <scope>NUCLEOTIDE SEQUENCE [LARGE SCALE GENOMIC DNA]</scope>
    <source>
        <strain evidence="3">BA-91</strain>
    </source>
</reference>
<gene>
    <name evidence="2" type="ORF">AW09_001924</name>
</gene>
<protein>
    <submittedName>
        <fullName evidence="2">Uncharacterized protein</fullName>
    </submittedName>
</protein>
<evidence type="ECO:0000256" key="1">
    <source>
        <dbReference type="SAM" id="MobiDB-lite"/>
    </source>
</evidence>
<name>A0A080M6W1_9PROT</name>
<dbReference type="EMBL" id="JDVG02000326">
    <property type="protein sequence ID" value="KFB72854.1"/>
    <property type="molecule type" value="Genomic_DNA"/>
</dbReference>
<proteinExistence type="predicted"/>
<evidence type="ECO:0000313" key="3">
    <source>
        <dbReference type="Proteomes" id="UP000020077"/>
    </source>
</evidence>
<sequence length="138" mass="15128">MQAIELQGPACADELAWTGTVAAPGQLQRQRGSQTEEGLLLVDQRRKRQLVERTSPGHADRRRGKTTAQQQAQFASMALRQQAELCVQAVLAAHALGVDRHVAQGGFPVRQVQSRQAQRARQFALTAFAEACCERQPA</sequence>
<evidence type="ECO:0000313" key="2">
    <source>
        <dbReference type="EMBL" id="KFB72854.1"/>
    </source>
</evidence>
<dbReference type="Proteomes" id="UP000020077">
    <property type="component" value="Unassembled WGS sequence"/>
</dbReference>
<accession>A0A080M6W1</accession>
<organism evidence="2 3">
    <name type="scientific">Candidatus Accumulibacter phosphatis</name>
    <dbReference type="NCBI Taxonomy" id="327160"/>
    <lineage>
        <taxon>Bacteria</taxon>
        <taxon>Pseudomonadati</taxon>
        <taxon>Pseudomonadota</taxon>
        <taxon>Betaproteobacteria</taxon>
        <taxon>Candidatus Accumulibacter</taxon>
    </lineage>
</organism>
<comment type="caution">
    <text evidence="2">The sequence shown here is derived from an EMBL/GenBank/DDBJ whole genome shotgun (WGS) entry which is preliminary data.</text>
</comment>
<feature type="region of interest" description="Disordered" evidence="1">
    <location>
        <begin position="45"/>
        <end position="69"/>
    </location>
</feature>
<dbReference type="AlphaFoldDB" id="A0A080M6W1"/>